<accession>A0ABD4T908</accession>
<dbReference type="PROSITE" id="PS50137">
    <property type="entry name" value="DS_RBD"/>
    <property type="match status" value="1"/>
</dbReference>
<dbReference type="PANTHER" id="PTHR23355">
    <property type="entry name" value="RIBONUCLEASE"/>
    <property type="match status" value="1"/>
</dbReference>
<dbReference type="AlphaFoldDB" id="A0ABD4T908"/>
<dbReference type="SUPFAM" id="SSF50249">
    <property type="entry name" value="Nucleic acid-binding proteins"/>
    <property type="match status" value="1"/>
</dbReference>
<dbReference type="SUPFAM" id="SSF54768">
    <property type="entry name" value="dsRNA-binding domain-like"/>
    <property type="match status" value="1"/>
</dbReference>
<name>A0ABD4T908_9CYAN</name>
<dbReference type="InterPro" id="IPR014720">
    <property type="entry name" value="dsRBD_dom"/>
</dbReference>
<dbReference type="InterPro" id="IPR001900">
    <property type="entry name" value="RNase_II/R"/>
</dbReference>
<organism evidence="3 4">
    <name type="scientific">Lyngbya confervoides BDU141951</name>
    <dbReference type="NCBI Taxonomy" id="1574623"/>
    <lineage>
        <taxon>Bacteria</taxon>
        <taxon>Bacillati</taxon>
        <taxon>Cyanobacteriota</taxon>
        <taxon>Cyanophyceae</taxon>
        <taxon>Oscillatoriophycideae</taxon>
        <taxon>Oscillatoriales</taxon>
        <taxon>Microcoleaceae</taxon>
        <taxon>Lyngbya</taxon>
    </lineage>
</organism>
<dbReference type="Proteomes" id="UP000031561">
    <property type="component" value="Unassembled WGS sequence"/>
</dbReference>
<keyword evidence="1" id="KW-0694">RNA-binding</keyword>
<evidence type="ECO:0000256" key="1">
    <source>
        <dbReference type="PROSITE-ProRule" id="PRU00266"/>
    </source>
</evidence>
<dbReference type="SMART" id="SM00358">
    <property type="entry name" value="DSRM"/>
    <property type="match status" value="1"/>
</dbReference>
<reference evidence="3 4" key="1">
    <citation type="journal article" date="2015" name="Genome Announc.">
        <title>Draft Genome Sequence of Filamentous Marine Cyanobacterium Lyngbya confervoides Strain BDU141951.</title>
        <authorList>
            <person name="Chandrababunaidu M.M."/>
            <person name="Sen D."/>
            <person name="Tripathy S."/>
        </authorList>
    </citation>
    <scope>NUCLEOTIDE SEQUENCE [LARGE SCALE GENOMIC DNA]</scope>
    <source>
        <strain evidence="3 4">BDU141951</strain>
    </source>
</reference>
<feature type="domain" description="DRBM" evidence="2">
    <location>
        <begin position="541"/>
        <end position="608"/>
    </location>
</feature>
<evidence type="ECO:0000259" key="2">
    <source>
        <dbReference type="PROSITE" id="PS50137"/>
    </source>
</evidence>
<dbReference type="Gene3D" id="3.30.160.20">
    <property type="match status" value="1"/>
</dbReference>
<dbReference type="Pfam" id="PF00035">
    <property type="entry name" value="dsrm"/>
    <property type="match status" value="1"/>
</dbReference>
<evidence type="ECO:0000313" key="4">
    <source>
        <dbReference type="Proteomes" id="UP000031561"/>
    </source>
</evidence>
<dbReference type="RefSeq" id="WP_166277131.1">
    <property type="nucleotide sequence ID" value="NZ_JTHE03000104.1"/>
</dbReference>
<dbReference type="EMBL" id="JTHE03000104">
    <property type="protein sequence ID" value="MCM1984807.1"/>
    <property type="molecule type" value="Genomic_DNA"/>
</dbReference>
<dbReference type="PANTHER" id="PTHR23355:SF65">
    <property type="entry name" value="EXORIBONUCLEASE CYT-4, PUTATIVE (AFU_ORTHOLOGUE AFUA_7G01550)-RELATED"/>
    <property type="match status" value="1"/>
</dbReference>
<comment type="caution">
    <text evidence="3">The sequence shown here is derived from an EMBL/GenBank/DDBJ whole genome shotgun (WGS) entry which is preliminary data.</text>
</comment>
<sequence>MRKHFFSRSALDQAKQIAFAPDLWNRPQFPGLTIDGPESRDLDDAIWVQDHPQGVVISVHIADVSEFIPLDSPLDRAAIARTQTRYLKQGSDPMLPKLLSENRLSLLAQQPRPTLTVNITLNVHAQIQAVQVLESWVQSLDQMAYAQVDRILNQPTSPFYSFFHTCLTWADRLYQQRTDPEQRRNPDMPAGAWLDENGTWIISEGSRYHAYRIIQEFMILANRAIAHWLAQRGSPALYRNHIPNTEIFDPASLFAQLRQQNWSGDLHRQLQCDLCRAEYQVQPVGHFALKLSAYCHFTSPIRRLADLINHRIVKAQLKHQPLPYSTQALTKLCEQIEAVNQAQADETKAYFKTQHLARFEAQLNQPQPLESIEDREFSRLLRHAITTHQLSALTGLVEQRLAQGHLSVEDQFVVLLLGQDRSLKDRVFQKLTQQVCDAPSIISIAQTQLETWERSEYVQMNNESPFAVWLEVTLEGQRWTTAQGSFAQRKQQARHQACLIWLQAYVENQLVPPEARCWEHLAVPVAQTVPTVLPPASPQQNAVSWLNELCQKFQWDSPSYSFLTEENGFLCECQVEAAQEIVLGFGSGSRKSLAKQAAADQALQQLYAAHCADKSTAPSPSAR</sequence>
<gene>
    <name evidence="3" type="ORF">QQ91_0018455</name>
</gene>
<protein>
    <submittedName>
        <fullName evidence="3">RNB domain-containing ribonuclease</fullName>
    </submittedName>
</protein>
<dbReference type="GO" id="GO:0003723">
    <property type="term" value="F:RNA binding"/>
    <property type="evidence" value="ECO:0007669"/>
    <property type="project" value="UniProtKB-UniRule"/>
</dbReference>
<evidence type="ECO:0000313" key="3">
    <source>
        <dbReference type="EMBL" id="MCM1984807.1"/>
    </source>
</evidence>
<keyword evidence="4" id="KW-1185">Reference proteome</keyword>
<dbReference type="SMART" id="SM00955">
    <property type="entry name" value="RNB"/>
    <property type="match status" value="1"/>
</dbReference>
<dbReference type="Pfam" id="PF00773">
    <property type="entry name" value="RNB"/>
    <property type="match status" value="1"/>
</dbReference>
<proteinExistence type="predicted"/>
<dbReference type="InterPro" id="IPR012340">
    <property type="entry name" value="NA-bd_OB-fold"/>
</dbReference>
<dbReference type="InterPro" id="IPR050180">
    <property type="entry name" value="RNR_Ribonuclease"/>
</dbReference>